<reference evidence="1 2" key="1">
    <citation type="journal article" date="2014" name="Genome Biol. Evol.">
        <title>The genome of the myxosporean Thelohanellus kitauei shows adaptations to nutrient acquisition within its fish host.</title>
        <authorList>
            <person name="Yang Y."/>
            <person name="Xiong J."/>
            <person name="Zhou Z."/>
            <person name="Huo F."/>
            <person name="Miao W."/>
            <person name="Ran C."/>
            <person name="Liu Y."/>
            <person name="Zhang J."/>
            <person name="Feng J."/>
            <person name="Wang M."/>
            <person name="Wang M."/>
            <person name="Wang L."/>
            <person name="Yao B."/>
        </authorList>
    </citation>
    <scope>NUCLEOTIDE SEQUENCE [LARGE SCALE GENOMIC DNA]</scope>
    <source>
        <strain evidence="1">Wuqing</strain>
    </source>
</reference>
<dbReference type="GO" id="GO:0003676">
    <property type="term" value="F:nucleic acid binding"/>
    <property type="evidence" value="ECO:0007669"/>
    <property type="project" value="InterPro"/>
</dbReference>
<organism evidence="1 2">
    <name type="scientific">Thelohanellus kitauei</name>
    <name type="common">Myxosporean</name>
    <dbReference type="NCBI Taxonomy" id="669202"/>
    <lineage>
        <taxon>Eukaryota</taxon>
        <taxon>Metazoa</taxon>
        <taxon>Cnidaria</taxon>
        <taxon>Myxozoa</taxon>
        <taxon>Myxosporea</taxon>
        <taxon>Bivalvulida</taxon>
        <taxon>Platysporina</taxon>
        <taxon>Myxobolidae</taxon>
        <taxon>Thelohanellus</taxon>
    </lineage>
</organism>
<protein>
    <submittedName>
        <fullName evidence="1">Uncharacterized protein</fullName>
    </submittedName>
</protein>
<evidence type="ECO:0000313" key="1">
    <source>
        <dbReference type="EMBL" id="KII62329.1"/>
    </source>
</evidence>
<proteinExistence type="predicted"/>
<evidence type="ECO:0000313" key="2">
    <source>
        <dbReference type="Proteomes" id="UP000031668"/>
    </source>
</evidence>
<comment type="caution">
    <text evidence="1">The sequence shown here is derived from an EMBL/GenBank/DDBJ whole genome shotgun (WGS) entry which is preliminary data.</text>
</comment>
<dbReference type="Gene3D" id="3.30.420.10">
    <property type="entry name" value="Ribonuclease H-like superfamily/Ribonuclease H"/>
    <property type="match status" value="1"/>
</dbReference>
<sequence>MILAMNSLNIVHCEAITSSLNGDVIITLGNTEKFTFVMDNLNFHNMANFIEGTIHDVRFLAYYSPFVNPCEEVFSHFKSLVRRDTLPLRMDHLIVRMRYGCGHVTSEHLKNYIDHA</sequence>
<dbReference type="InterPro" id="IPR036397">
    <property type="entry name" value="RNaseH_sf"/>
</dbReference>
<dbReference type="AlphaFoldDB" id="A0A0C2MDE2"/>
<accession>A0A0C2MDE2</accession>
<keyword evidence="2" id="KW-1185">Reference proteome</keyword>
<name>A0A0C2MDE2_THEKT</name>
<dbReference type="EMBL" id="JWZT01005006">
    <property type="protein sequence ID" value="KII62329.1"/>
    <property type="molecule type" value="Genomic_DNA"/>
</dbReference>
<gene>
    <name evidence="1" type="ORF">RF11_15319</name>
</gene>
<dbReference type="OrthoDB" id="6498708at2759"/>
<dbReference type="Proteomes" id="UP000031668">
    <property type="component" value="Unassembled WGS sequence"/>
</dbReference>